<keyword evidence="4" id="KW-1185">Reference proteome</keyword>
<feature type="chain" id="PRO_5003140544" description="DUF2066 domain-containing protein" evidence="2">
    <location>
        <begin position="24"/>
        <end position="511"/>
    </location>
</feature>
<proteinExistence type="predicted"/>
<accession>E0TC22</accession>
<reference evidence="3 4" key="2">
    <citation type="journal article" date="2011" name="J. Bacteriol.">
        <title>Complete genome sequence of strain HTCC2503T of Parvularcula bermudensis, the type species of the order "Parvularculales" in the class Alphaproteobacteria.</title>
        <authorList>
            <person name="Oh H.M."/>
            <person name="Kang I."/>
            <person name="Vergin K.L."/>
            <person name="Kang D."/>
            <person name="Rhee K.H."/>
            <person name="Giovannoni S.J."/>
            <person name="Cho J.C."/>
        </authorList>
    </citation>
    <scope>NUCLEOTIDE SEQUENCE [LARGE SCALE GENOMIC DNA]</scope>
    <source>
        <strain evidence="4">ATCC BAA-594 / HTCC2503 / KCTC 12087</strain>
    </source>
</reference>
<dbReference type="KEGG" id="pbr:PB2503_08799"/>
<feature type="compositionally biased region" description="Acidic residues" evidence="1">
    <location>
        <begin position="501"/>
        <end position="511"/>
    </location>
</feature>
<dbReference type="InterPro" id="IPR018642">
    <property type="entry name" value="DUF2066"/>
</dbReference>
<evidence type="ECO:0000256" key="1">
    <source>
        <dbReference type="SAM" id="MobiDB-lite"/>
    </source>
</evidence>
<dbReference type="RefSeq" id="WP_013300789.1">
    <property type="nucleotide sequence ID" value="NC_014414.1"/>
</dbReference>
<evidence type="ECO:0000313" key="3">
    <source>
        <dbReference type="EMBL" id="ADM09815.1"/>
    </source>
</evidence>
<protein>
    <recommendedName>
        <fullName evidence="5">DUF2066 domain-containing protein</fullName>
    </recommendedName>
</protein>
<feature type="signal peptide" evidence="2">
    <location>
        <begin position="1"/>
        <end position="23"/>
    </location>
</feature>
<feature type="region of interest" description="Disordered" evidence="1">
    <location>
        <begin position="436"/>
        <end position="511"/>
    </location>
</feature>
<dbReference type="Proteomes" id="UP000001302">
    <property type="component" value="Chromosome"/>
</dbReference>
<dbReference type="EMBL" id="CP002156">
    <property type="protein sequence ID" value="ADM09815.1"/>
    <property type="molecule type" value="Genomic_DNA"/>
</dbReference>
<feature type="compositionally biased region" description="Polar residues" evidence="1">
    <location>
        <begin position="463"/>
        <end position="475"/>
    </location>
</feature>
<name>E0TC22_PARBH</name>
<reference evidence="4" key="1">
    <citation type="submission" date="2010-08" db="EMBL/GenBank/DDBJ databases">
        <title>Genome sequence of Parvularcula bermudensis HTCC2503.</title>
        <authorList>
            <person name="Kang D.-M."/>
            <person name="Oh H.-M."/>
            <person name="Cho J.-C."/>
        </authorList>
    </citation>
    <scope>NUCLEOTIDE SEQUENCE [LARGE SCALE GENOMIC DNA]</scope>
    <source>
        <strain evidence="4">ATCC BAA-594 / HTCC2503 / KCTC 12087</strain>
    </source>
</reference>
<sequence>MMIVRLFSLVMAIALFGAAGAWAQSGPQSIFVVAEVPVAAEAESAAAAQRLAQEKGRRKALDILLRRLTAEEDWVYLPELAAGQSARATGVIAEEAGMTPSGRSAVTINPSDVASLEEGFSIFDEKSSASTYQARITYRFRPMAVRRLLQDAGLPYSDQQARRALIVPVLKTDRDVYLWESKNPWARAWLARPLTNELTPLVLPRGDRGDIGTVEAEEAVGLETSGLQALARRYNVGQLLVAVADLEERDGVFELSVRLIDSGIDSRAVNRPGGAQSSEAALYDDPDGYGATAARPAESGRGTVLTETFFRGEAGDFPALARRAVEGTVAAYAAGWKERTLVDHADIRQLTLTAWFGSLDEWADIRLALEKTPLVVAMEVGAFNNENAIIDLSITGREDQLILAMRQDNLAVWQAVDGRWNIAEFDRAEQVQQTVNEVRHRNETPEGGQWSGREERAPLSVDSALSSAEQRSSAPGLSGGPIQLEPKSGPERPLPGSEDAIPTEDDFGAIY</sequence>
<evidence type="ECO:0000313" key="4">
    <source>
        <dbReference type="Proteomes" id="UP000001302"/>
    </source>
</evidence>
<keyword evidence="2" id="KW-0732">Signal</keyword>
<dbReference type="AlphaFoldDB" id="E0TC22"/>
<organism evidence="3 4">
    <name type="scientific">Parvularcula bermudensis (strain ATCC BAA-594 / HTCC2503 / KCTC 12087)</name>
    <dbReference type="NCBI Taxonomy" id="314260"/>
    <lineage>
        <taxon>Bacteria</taxon>
        <taxon>Pseudomonadati</taxon>
        <taxon>Pseudomonadota</taxon>
        <taxon>Alphaproteobacteria</taxon>
        <taxon>Parvularculales</taxon>
        <taxon>Parvularculaceae</taxon>
        <taxon>Parvularcula</taxon>
    </lineage>
</organism>
<dbReference type="Pfam" id="PF09839">
    <property type="entry name" value="DUF2066"/>
    <property type="match status" value="1"/>
</dbReference>
<gene>
    <name evidence="3" type="ordered locus">PB2503_08799</name>
</gene>
<dbReference type="HOGENOM" id="CLU_533006_0_0_5"/>
<dbReference type="STRING" id="314260.PB2503_08799"/>
<evidence type="ECO:0000256" key="2">
    <source>
        <dbReference type="SAM" id="SignalP"/>
    </source>
</evidence>
<dbReference type="OrthoDB" id="7928976at2"/>
<evidence type="ECO:0008006" key="5">
    <source>
        <dbReference type="Google" id="ProtNLM"/>
    </source>
</evidence>
<dbReference type="eggNOG" id="COG3249">
    <property type="taxonomic scope" value="Bacteria"/>
</dbReference>